<accession>A0A6C0EBU6</accession>
<dbReference type="EMBL" id="MN739750">
    <property type="protein sequence ID" value="QHT24855.1"/>
    <property type="molecule type" value="Genomic_DNA"/>
</dbReference>
<evidence type="ECO:0000313" key="1">
    <source>
        <dbReference type="EMBL" id="QHT24855.1"/>
    </source>
</evidence>
<sequence length="176" mass="21615">MMNEVDDNIYVYQFDTICSNIFENPHNYYYHCLQEFTSQNKIIIDVKGHKYNLHKEGLIDAISHDYFTASFDYKFYYTESTKYVLQKFNKDICEPLINKKFKFSRKDLKKFLKIELSKSKKIYYKTMIPYYKKIIKQKFCMCCYHHKPENNSRRGYNTIYENKNYTRTVKDNFIHF</sequence>
<reference evidence="1" key="1">
    <citation type="journal article" date="2020" name="Nature">
        <title>Giant virus diversity and host interactions through global metagenomics.</title>
        <authorList>
            <person name="Schulz F."/>
            <person name="Roux S."/>
            <person name="Paez-Espino D."/>
            <person name="Jungbluth S."/>
            <person name="Walsh D.A."/>
            <person name="Denef V.J."/>
            <person name="McMahon K.D."/>
            <person name="Konstantinidis K.T."/>
            <person name="Eloe-Fadrosh E.A."/>
            <person name="Kyrpides N.C."/>
            <person name="Woyke T."/>
        </authorList>
    </citation>
    <scope>NUCLEOTIDE SEQUENCE</scope>
    <source>
        <strain evidence="1">GVMAG-M-3300023179-150</strain>
    </source>
</reference>
<dbReference type="AlphaFoldDB" id="A0A6C0EBU6"/>
<name>A0A6C0EBU6_9ZZZZ</name>
<organism evidence="1">
    <name type="scientific">viral metagenome</name>
    <dbReference type="NCBI Taxonomy" id="1070528"/>
    <lineage>
        <taxon>unclassified sequences</taxon>
        <taxon>metagenomes</taxon>
        <taxon>organismal metagenomes</taxon>
    </lineage>
</organism>
<protein>
    <submittedName>
        <fullName evidence="1">Uncharacterized protein</fullName>
    </submittedName>
</protein>
<proteinExistence type="predicted"/>